<feature type="region of interest" description="Disordered" evidence="1">
    <location>
        <begin position="85"/>
        <end position="124"/>
    </location>
</feature>
<keyword evidence="3" id="KW-1185">Reference proteome</keyword>
<feature type="compositionally biased region" description="Basic and acidic residues" evidence="1">
    <location>
        <begin position="87"/>
        <end position="99"/>
    </location>
</feature>
<reference evidence="2" key="2">
    <citation type="submission" date="2022-01" db="EMBL/GenBank/DDBJ databases">
        <authorList>
            <person name="Yamashiro T."/>
            <person name="Shiraishi A."/>
            <person name="Satake H."/>
            <person name="Nakayama K."/>
        </authorList>
    </citation>
    <scope>NUCLEOTIDE SEQUENCE</scope>
</reference>
<dbReference type="Proteomes" id="UP001151760">
    <property type="component" value="Unassembled WGS sequence"/>
</dbReference>
<comment type="caution">
    <text evidence="2">The sequence shown here is derived from an EMBL/GenBank/DDBJ whole genome shotgun (WGS) entry which is preliminary data.</text>
</comment>
<protein>
    <submittedName>
        <fullName evidence="2">Uncharacterized protein</fullName>
    </submittedName>
</protein>
<gene>
    <name evidence="2" type="ORF">Tco_1083151</name>
</gene>
<proteinExistence type="predicted"/>
<dbReference type="EMBL" id="BQNB010020283">
    <property type="protein sequence ID" value="GJT94306.1"/>
    <property type="molecule type" value="Genomic_DNA"/>
</dbReference>
<evidence type="ECO:0000313" key="3">
    <source>
        <dbReference type="Proteomes" id="UP001151760"/>
    </source>
</evidence>
<feature type="compositionally biased region" description="Acidic residues" evidence="1">
    <location>
        <begin position="100"/>
        <end position="124"/>
    </location>
</feature>
<organism evidence="2 3">
    <name type="scientific">Tanacetum coccineum</name>
    <dbReference type="NCBI Taxonomy" id="301880"/>
    <lineage>
        <taxon>Eukaryota</taxon>
        <taxon>Viridiplantae</taxon>
        <taxon>Streptophyta</taxon>
        <taxon>Embryophyta</taxon>
        <taxon>Tracheophyta</taxon>
        <taxon>Spermatophyta</taxon>
        <taxon>Magnoliopsida</taxon>
        <taxon>eudicotyledons</taxon>
        <taxon>Gunneridae</taxon>
        <taxon>Pentapetalae</taxon>
        <taxon>asterids</taxon>
        <taxon>campanulids</taxon>
        <taxon>Asterales</taxon>
        <taxon>Asteraceae</taxon>
        <taxon>Asteroideae</taxon>
        <taxon>Anthemideae</taxon>
        <taxon>Anthemidinae</taxon>
        <taxon>Tanacetum</taxon>
    </lineage>
</organism>
<accession>A0ABQ5I2E6</accession>
<name>A0ABQ5I2E6_9ASTR</name>
<evidence type="ECO:0000313" key="2">
    <source>
        <dbReference type="EMBL" id="GJT94306.1"/>
    </source>
</evidence>
<evidence type="ECO:0000256" key="1">
    <source>
        <dbReference type="SAM" id="MobiDB-lite"/>
    </source>
</evidence>
<sequence>MASKSIAAISHDEREELRKKRIKSPSKFLSPKYLSPASIKELNKNPSAPKRVHFVNSIVILSTDSDTEEDDDSSTNACNLNLGSTVKGKEEVKEQGKEENEMETDMEVEEEIDEEGSEFETDEEVEEIIKEEEDDGDGENFNSFPTIEELTHHKWLLKNPGPLWVKARIRAGSPNNIKIVDHFFKRHAYLDLESPINIMSRRQYN</sequence>
<feature type="region of interest" description="Disordered" evidence="1">
    <location>
        <begin position="1"/>
        <end position="25"/>
    </location>
</feature>
<reference evidence="2" key="1">
    <citation type="journal article" date="2022" name="Int. J. Mol. Sci.">
        <title>Draft Genome of Tanacetum Coccineum: Genomic Comparison of Closely Related Tanacetum-Family Plants.</title>
        <authorList>
            <person name="Yamashiro T."/>
            <person name="Shiraishi A."/>
            <person name="Nakayama K."/>
            <person name="Satake H."/>
        </authorList>
    </citation>
    <scope>NUCLEOTIDE SEQUENCE</scope>
</reference>